<dbReference type="EMBL" id="JBHRYA010000001">
    <property type="protein sequence ID" value="MFC3714992.1"/>
    <property type="molecule type" value="Genomic_DNA"/>
</dbReference>
<gene>
    <name evidence="3" type="ORF">ACFONC_02345</name>
</gene>
<dbReference type="PROSITE" id="PS51257">
    <property type="entry name" value="PROKAR_LIPOPROTEIN"/>
    <property type="match status" value="1"/>
</dbReference>
<accession>A0ABV7XI21</accession>
<keyword evidence="3" id="KW-0378">Hydrolase</keyword>
<evidence type="ECO:0000256" key="1">
    <source>
        <dbReference type="SAM" id="SignalP"/>
    </source>
</evidence>
<evidence type="ECO:0000313" key="3">
    <source>
        <dbReference type="EMBL" id="MFC3714992.1"/>
    </source>
</evidence>
<dbReference type="InterPro" id="IPR013830">
    <property type="entry name" value="SGNH_hydro"/>
</dbReference>
<dbReference type="PANTHER" id="PTHR30383">
    <property type="entry name" value="THIOESTERASE 1/PROTEASE 1/LYSOPHOSPHOLIPASE L1"/>
    <property type="match status" value="1"/>
</dbReference>
<dbReference type="Gene3D" id="3.40.50.1110">
    <property type="entry name" value="SGNH hydrolase"/>
    <property type="match status" value="1"/>
</dbReference>
<dbReference type="CDD" id="cd04502">
    <property type="entry name" value="SGNH_hydrolase_like_7"/>
    <property type="match status" value="1"/>
</dbReference>
<evidence type="ECO:0000259" key="2">
    <source>
        <dbReference type="Pfam" id="PF13472"/>
    </source>
</evidence>
<dbReference type="PANTHER" id="PTHR30383:SF5">
    <property type="entry name" value="SGNH HYDROLASE-TYPE ESTERASE DOMAIN-CONTAINING PROTEIN"/>
    <property type="match status" value="1"/>
</dbReference>
<dbReference type="GO" id="GO:0016787">
    <property type="term" value="F:hydrolase activity"/>
    <property type="evidence" value="ECO:0007669"/>
    <property type="project" value="UniProtKB-KW"/>
</dbReference>
<dbReference type="InterPro" id="IPR036514">
    <property type="entry name" value="SGNH_hydro_sf"/>
</dbReference>
<keyword evidence="1" id="KW-0732">Signal</keyword>
<organism evidence="3 4">
    <name type="scientific">Luteimonas soli</name>
    <dbReference type="NCBI Taxonomy" id="1648966"/>
    <lineage>
        <taxon>Bacteria</taxon>
        <taxon>Pseudomonadati</taxon>
        <taxon>Pseudomonadota</taxon>
        <taxon>Gammaproteobacteria</taxon>
        <taxon>Lysobacterales</taxon>
        <taxon>Lysobacteraceae</taxon>
        <taxon>Luteimonas</taxon>
    </lineage>
</organism>
<name>A0ABV7XI21_9GAMM</name>
<proteinExistence type="predicted"/>
<dbReference type="Proteomes" id="UP001595705">
    <property type="component" value="Unassembled WGS sequence"/>
</dbReference>
<feature type="chain" id="PRO_5047106425" evidence="1">
    <location>
        <begin position="22"/>
        <end position="237"/>
    </location>
</feature>
<reference evidence="4" key="1">
    <citation type="journal article" date="2019" name="Int. J. Syst. Evol. Microbiol.">
        <title>The Global Catalogue of Microorganisms (GCM) 10K type strain sequencing project: providing services to taxonomists for standard genome sequencing and annotation.</title>
        <authorList>
            <consortium name="The Broad Institute Genomics Platform"/>
            <consortium name="The Broad Institute Genome Sequencing Center for Infectious Disease"/>
            <person name="Wu L."/>
            <person name="Ma J."/>
        </authorList>
    </citation>
    <scope>NUCLEOTIDE SEQUENCE [LARGE SCALE GENOMIC DNA]</scope>
    <source>
        <strain evidence="4">KCTC 42441</strain>
    </source>
</reference>
<dbReference type="InterPro" id="IPR051532">
    <property type="entry name" value="Ester_Hydrolysis_Enzymes"/>
</dbReference>
<dbReference type="RefSeq" id="WP_386742003.1">
    <property type="nucleotide sequence ID" value="NZ_JBHRYA010000001.1"/>
</dbReference>
<comment type="caution">
    <text evidence="3">The sequence shown here is derived from an EMBL/GenBank/DDBJ whole genome shotgun (WGS) entry which is preliminary data.</text>
</comment>
<feature type="signal peptide" evidence="1">
    <location>
        <begin position="1"/>
        <end position="21"/>
    </location>
</feature>
<sequence length="237" mass="25935">MRSARLALLLLSALLTGCTSPGPTGQAAAAPADVTAALDPVSSPQWATDMARFAAQDADQPPPAHPVVFTGSSSVRMWATLAADFPRQPVLNRGFGGSQLRDAIWYADQVAVRYQPRRIVLYAGDNDIDAGRTPEQVRDDFRAFVARIRRDLPEVPIAYLSIKPSPARIDQLPAQQRANSLVKVEAAQMEDVDFIDVATPMLDAEGRPRAELFGDDNLHMNARGYELWRGIVAPYLR</sequence>
<dbReference type="SUPFAM" id="SSF52266">
    <property type="entry name" value="SGNH hydrolase"/>
    <property type="match status" value="1"/>
</dbReference>
<dbReference type="Pfam" id="PF13472">
    <property type="entry name" value="Lipase_GDSL_2"/>
    <property type="match status" value="1"/>
</dbReference>
<protein>
    <submittedName>
        <fullName evidence="3">SGNH/GDSL hydrolase family protein</fullName>
    </submittedName>
</protein>
<feature type="domain" description="SGNH hydrolase-type esterase" evidence="2">
    <location>
        <begin position="77"/>
        <end position="227"/>
    </location>
</feature>
<keyword evidence="4" id="KW-1185">Reference proteome</keyword>
<evidence type="ECO:0000313" key="4">
    <source>
        <dbReference type="Proteomes" id="UP001595705"/>
    </source>
</evidence>